<keyword evidence="9 16" id="KW-0521">NADP</keyword>
<keyword evidence="11 18" id="KW-1133">Transmembrane helix</keyword>
<evidence type="ECO:0000256" key="16">
    <source>
        <dbReference type="PIRNR" id="PIRNR000203"/>
    </source>
</evidence>
<comment type="similarity">
    <text evidence="3 16">Belongs to the AlaDH/PNT family.</text>
</comment>
<evidence type="ECO:0000256" key="6">
    <source>
        <dbReference type="ARBA" id="ARBA00022519"/>
    </source>
</evidence>
<evidence type="ECO:0000256" key="9">
    <source>
        <dbReference type="ARBA" id="ARBA00022857"/>
    </source>
</evidence>
<evidence type="ECO:0000256" key="11">
    <source>
        <dbReference type="ARBA" id="ARBA00022989"/>
    </source>
</evidence>
<dbReference type="Pfam" id="PF12769">
    <property type="entry name" value="PNTB_4TM"/>
    <property type="match status" value="1"/>
</dbReference>
<dbReference type="InterPro" id="IPR007698">
    <property type="entry name" value="AlaDH/PNT_NAD(H)-bd"/>
</dbReference>
<evidence type="ECO:0000256" key="14">
    <source>
        <dbReference type="ARBA" id="ARBA00048202"/>
    </source>
</evidence>
<dbReference type="GO" id="GO:0005886">
    <property type="term" value="C:plasma membrane"/>
    <property type="evidence" value="ECO:0007669"/>
    <property type="project" value="UniProtKB-SubCell"/>
</dbReference>
<dbReference type="InterPro" id="IPR036291">
    <property type="entry name" value="NAD(P)-bd_dom_sf"/>
</dbReference>
<keyword evidence="10 16" id="KW-1278">Translocase</keyword>
<dbReference type="InterPro" id="IPR024605">
    <property type="entry name" value="NADP_transhyd_a_C"/>
</dbReference>
<evidence type="ECO:0000259" key="20">
    <source>
        <dbReference type="SMART" id="SM01003"/>
    </source>
</evidence>
<feature type="domain" description="Alanine dehydrogenase/pyridine nucleotide transhydrogenase NAD(H)-binding" evidence="19">
    <location>
        <begin position="173"/>
        <end position="337"/>
    </location>
</feature>
<dbReference type="Proteomes" id="UP000469385">
    <property type="component" value="Unassembled WGS sequence"/>
</dbReference>
<evidence type="ECO:0000256" key="17">
    <source>
        <dbReference type="SAM" id="MobiDB-lite"/>
    </source>
</evidence>
<gene>
    <name evidence="21" type="ORF">GON04_25135</name>
</gene>
<dbReference type="PIRSF" id="PIRSF000203">
    <property type="entry name" value="NADP_transhydrogenase_alpha"/>
    <property type="match status" value="1"/>
</dbReference>
<evidence type="ECO:0000256" key="10">
    <source>
        <dbReference type="ARBA" id="ARBA00022967"/>
    </source>
</evidence>
<dbReference type="NCBIfam" id="NF006942">
    <property type="entry name" value="PRK09424.1"/>
    <property type="match status" value="1"/>
</dbReference>
<proteinExistence type="inferred from homology"/>
<name>A0A6N8J0D7_9BURK</name>
<keyword evidence="6" id="KW-0997">Cell inner membrane</keyword>
<evidence type="ECO:0000256" key="2">
    <source>
        <dbReference type="ARBA" id="ARBA00004429"/>
    </source>
</evidence>
<evidence type="ECO:0000256" key="15">
    <source>
        <dbReference type="ARBA" id="ARBA00071831"/>
    </source>
</evidence>
<comment type="subcellular location">
    <subcellularLocation>
        <location evidence="2">Cell inner membrane</location>
        <topology evidence="2">Multi-pass membrane protein</topology>
    </subcellularLocation>
</comment>
<feature type="transmembrane region" description="Helical" evidence="18">
    <location>
        <begin position="482"/>
        <end position="502"/>
    </location>
</feature>
<evidence type="ECO:0000256" key="1">
    <source>
        <dbReference type="ARBA" id="ARBA00003943"/>
    </source>
</evidence>
<dbReference type="Pfam" id="PF01262">
    <property type="entry name" value="AlaDh_PNT_C"/>
    <property type="match status" value="1"/>
</dbReference>
<comment type="caution">
    <text evidence="21">The sequence shown here is derived from an EMBL/GenBank/DDBJ whole genome shotgun (WGS) entry which is preliminary data.</text>
</comment>
<evidence type="ECO:0000256" key="4">
    <source>
        <dbReference type="ARBA" id="ARBA00012943"/>
    </source>
</evidence>
<dbReference type="GO" id="GO:0016491">
    <property type="term" value="F:oxidoreductase activity"/>
    <property type="evidence" value="ECO:0007669"/>
    <property type="project" value="UniProtKB-KW"/>
</dbReference>
<dbReference type="GO" id="GO:0008750">
    <property type="term" value="F:proton-translocating NAD(P)+ transhydrogenase activity"/>
    <property type="evidence" value="ECO:0007669"/>
    <property type="project" value="UniProtKB-EC"/>
</dbReference>
<evidence type="ECO:0000256" key="8">
    <source>
        <dbReference type="ARBA" id="ARBA00022741"/>
    </source>
</evidence>
<feature type="transmembrane region" description="Helical" evidence="18">
    <location>
        <begin position="514"/>
        <end position="538"/>
    </location>
</feature>
<dbReference type="GO" id="GO:0050661">
    <property type="term" value="F:NADP binding"/>
    <property type="evidence" value="ECO:0007669"/>
    <property type="project" value="TreeGrafter"/>
</dbReference>
<feature type="region of interest" description="Disordered" evidence="17">
    <location>
        <begin position="398"/>
        <end position="424"/>
    </location>
</feature>
<dbReference type="CDD" id="cd05304">
    <property type="entry name" value="Rubrum_tdh"/>
    <property type="match status" value="1"/>
</dbReference>
<evidence type="ECO:0000256" key="12">
    <source>
        <dbReference type="ARBA" id="ARBA00023027"/>
    </source>
</evidence>
<feature type="transmembrane region" description="Helical" evidence="18">
    <location>
        <begin position="431"/>
        <end position="449"/>
    </location>
</feature>
<reference evidence="21 22" key="1">
    <citation type="submission" date="2019-12" db="EMBL/GenBank/DDBJ databases">
        <authorList>
            <person name="Huq M.A."/>
        </authorList>
    </citation>
    <scope>NUCLEOTIDE SEQUENCE [LARGE SCALE GENOMIC DNA]</scope>
    <source>
        <strain evidence="21 22">MAH-25</strain>
    </source>
</reference>
<dbReference type="EMBL" id="WSEL01000011">
    <property type="protein sequence ID" value="MVQ32761.1"/>
    <property type="molecule type" value="Genomic_DNA"/>
</dbReference>
<evidence type="ECO:0000256" key="7">
    <source>
        <dbReference type="ARBA" id="ARBA00022692"/>
    </source>
</evidence>
<dbReference type="GO" id="GO:0006740">
    <property type="term" value="P:NADPH regeneration"/>
    <property type="evidence" value="ECO:0007669"/>
    <property type="project" value="TreeGrafter"/>
</dbReference>
<dbReference type="InterPro" id="IPR007886">
    <property type="entry name" value="AlaDH/PNT_N"/>
</dbReference>
<feature type="domain" description="Alanine dehydrogenase/pyridine nucleotide transhydrogenase N-terminal" evidence="20">
    <location>
        <begin position="28"/>
        <end position="164"/>
    </location>
</feature>
<feature type="compositionally biased region" description="Low complexity" evidence="17">
    <location>
        <begin position="402"/>
        <end position="411"/>
    </location>
</feature>
<dbReference type="PANTHER" id="PTHR10160">
    <property type="entry name" value="NAD(P) TRANSHYDROGENASE"/>
    <property type="match status" value="1"/>
</dbReference>
<keyword evidence="13 18" id="KW-0472">Membrane</keyword>
<keyword evidence="7 18" id="KW-0812">Transmembrane</keyword>
<evidence type="ECO:0000313" key="21">
    <source>
        <dbReference type="EMBL" id="MVQ32761.1"/>
    </source>
</evidence>
<evidence type="ECO:0000256" key="5">
    <source>
        <dbReference type="ARBA" id="ARBA00022475"/>
    </source>
</evidence>
<dbReference type="AlphaFoldDB" id="A0A6N8J0D7"/>
<keyword evidence="21" id="KW-0560">Oxidoreductase</keyword>
<feature type="transmembrane region" description="Helical" evidence="18">
    <location>
        <begin position="455"/>
        <end position="475"/>
    </location>
</feature>
<evidence type="ECO:0000259" key="19">
    <source>
        <dbReference type="SMART" id="SM01002"/>
    </source>
</evidence>
<protein>
    <recommendedName>
        <fullName evidence="15 16">NAD(P) transhydrogenase subunit alpha</fullName>
        <ecNumber evidence="4 16">7.1.1.1</ecNumber>
    </recommendedName>
</protein>
<dbReference type="FunFam" id="3.40.50.720:FF:000028">
    <property type="entry name" value="NAD(P) transhydrogenase subunit alpha"/>
    <property type="match status" value="1"/>
</dbReference>
<dbReference type="SUPFAM" id="SSF52283">
    <property type="entry name" value="Formate/glycerate dehydrogenase catalytic domain-like"/>
    <property type="match status" value="1"/>
</dbReference>
<evidence type="ECO:0000256" key="13">
    <source>
        <dbReference type="ARBA" id="ARBA00023136"/>
    </source>
</evidence>
<dbReference type="SMART" id="SM01003">
    <property type="entry name" value="AlaDh_PNT_N"/>
    <property type="match status" value="1"/>
</dbReference>
<keyword evidence="5" id="KW-1003">Cell membrane</keyword>
<keyword evidence="12 16" id="KW-0520">NAD</keyword>
<organism evidence="21 22">
    <name type="scientific">Ramlibacter pinisoli</name>
    <dbReference type="NCBI Taxonomy" id="2682844"/>
    <lineage>
        <taxon>Bacteria</taxon>
        <taxon>Pseudomonadati</taxon>
        <taxon>Pseudomonadota</taxon>
        <taxon>Betaproteobacteria</taxon>
        <taxon>Burkholderiales</taxon>
        <taxon>Comamonadaceae</taxon>
        <taxon>Ramlibacter</taxon>
    </lineage>
</organism>
<accession>A0A6N8J0D7</accession>
<comment type="function">
    <text evidence="1 16">The transhydrogenation between NADH and NADP is coupled to respiration and ATP hydrolysis and functions as a proton pump across the membrane.</text>
</comment>
<evidence type="ECO:0000313" key="22">
    <source>
        <dbReference type="Proteomes" id="UP000469385"/>
    </source>
</evidence>
<keyword evidence="8 16" id="KW-0547">Nucleotide-binding</keyword>
<dbReference type="SMART" id="SM01002">
    <property type="entry name" value="AlaDh_PNT_C"/>
    <property type="match status" value="1"/>
</dbReference>
<keyword evidence="22" id="KW-1185">Reference proteome</keyword>
<dbReference type="Gene3D" id="3.40.50.720">
    <property type="entry name" value="NAD(P)-binding Rossmann-like Domain"/>
    <property type="match status" value="2"/>
</dbReference>
<evidence type="ECO:0000256" key="3">
    <source>
        <dbReference type="ARBA" id="ARBA00005689"/>
    </source>
</evidence>
<comment type="catalytic activity">
    <reaction evidence="14 16">
        <text>NAD(+) + NADPH + H(+)(in) = NADH + NADP(+) + H(+)(out)</text>
        <dbReference type="Rhea" id="RHEA:47992"/>
        <dbReference type="ChEBI" id="CHEBI:15378"/>
        <dbReference type="ChEBI" id="CHEBI:57540"/>
        <dbReference type="ChEBI" id="CHEBI:57783"/>
        <dbReference type="ChEBI" id="CHEBI:57945"/>
        <dbReference type="ChEBI" id="CHEBI:58349"/>
        <dbReference type="EC" id="7.1.1.1"/>
    </reaction>
</comment>
<dbReference type="InterPro" id="IPR026255">
    <property type="entry name" value="NADP_transhyd_a"/>
</dbReference>
<sequence>MTTAVAPATVLRTRATSAHRSSEALLIGVPKEIAPGEKRVATVPAVVEKLVKLGFSVAVQSGAGDAANFPDDAYRAAGAQIVPDAAALWSGSDIVFKVRPPTAQEVGLLREGGMLVGFVWPAQNPELMQQLAARRATVLAIDALPRQLSRAQKMDALTSMAGISGYRAVIEAANAFGRFFNGQVTAAGKVPPAKVFIAGAGVAGLAAIGTAANLGAIVRANDTRAEVADQVKSLGGEFVKVDYEEEGSGGGGYAKVMSEGFQQAQRAMYAQQAREADIIITTALIPGKPAPKLITADMVQTMQPGSVIVDMAAEQGGNCELTVPGEAVVRHGVTIVGYTDLASRLAKQSSTLYSTNLQRLAEELCKAKDGVAVVNMDDEAIRGLTVIKDGAVTWPAPPPKAPAVAPQKPAATMPPAPKGHGPGEPMSAQSLAITFGVGALLFLLVGLYAPASFLAHFTVFVLACFVGYMVIWNVTPSLHTPLMSVTNAISSIIAIGALVQVAPPVGGAGASRPAQLILGLAVFGLALTAVNMFGGFAVTRRMLAMFRK</sequence>
<dbReference type="NCBIfam" id="TIGR00561">
    <property type="entry name" value="pntA"/>
    <property type="match status" value="1"/>
</dbReference>
<evidence type="ECO:0000256" key="18">
    <source>
        <dbReference type="SAM" id="Phobius"/>
    </source>
</evidence>
<dbReference type="PANTHER" id="PTHR10160:SF19">
    <property type="entry name" value="PROTON-TRANSLOCATING NAD(P)(+) TRANSHYDROGENASE"/>
    <property type="match status" value="1"/>
</dbReference>
<dbReference type="EC" id="7.1.1.1" evidence="4 16"/>
<dbReference type="SUPFAM" id="SSF51735">
    <property type="entry name" value="NAD(P)-binding Rossmann-fold domains"/>
    <property type="match status" value="1"/>
</dbReference>
<dbReference type="Pfam" id="PF05222">
    <property type="entry name" value="AlaDh_PNT_N"/>
    <property type="match status" value="1"/>
</dbReference>